<protein>
    <recommendedName>
        <fullName evidence="9">Apolipoprotein N-acyltransferase</fullName>
        <shortName evidence="9">ALP N-acyltransferase</shortName>
        <ecNumber evidence="9">2.3.1.269</ecNumber>
    </recommendedName>
</protein>
<dbReference type="EMBL" id="FOIB01000017">
    <property type="protein sequence ID" value="SEU41602.1"/>
    <property type="molecule type" value="Genomic_DNA"/>
</dbReference>
<dbReference type="GO" id="GO:0042158">
    <property type="term" value="P:lipoprotein biosynthetic process"/>
    <property type="evidence" value="ECO:0007669"/>
    <property type="project" value="UniProtKB-UniRule"/>
</dbReference>
<dbReference type="InterPro" id="IPR003010">
    <property type="entry name" value="C-N_Hydrolase"/>
</dbReference>
<dbReference type="InterPro" id="IPR004563">
    <property type="entry name" value="Apolipo_AcylTrfase"/>
</dbReference>
<organism evidence="11 14">
    <name type="scientific">Myxococcus fulvus</name>
    <dbReference type="NCBI Taxonomy" id="33"/>
    <lineage>
        <taxon>Bacteria</taxon>
        <taxon>Pseudomonadati</taxon>
        <taxon>Myxococcota</taxon>
        <taxon>Myxococcia</taxon>
        <taxon>Myxococcales</taxon>
        <taxon>Cystobacterineae</taxon>
        <taxon>Myxococcaceae</taxon>
        <taxon>Myxococcus</taxon>
    </lineage>
</organism>
<evidence type="ECO:0000256" key="1">
    <source>
        <dbReference type="ARBA" id="ARBA00004651"/>
    </source>
</evidence>
<comment type="pathway">
    <text evidence="9">Protein modification; lipoprotein biosynthesis (N-acyl transfer).</text>
</comment>
<reference evidence="12 13" key="1">
    <citation type="submission" date="2016-10" db="EMBL/GenBank/DDBJ databases">
        <authorList>
            <person name="Varghese N."/>
            <person name="Submissions S."/>
        </authorList>
    </citation>
    <scope>NUCLEOTIDE SEQUENCE [LARGE SCALE GENOMIC DNA]</scope>
    <source>
        <strain evidence="12 13">DSM 16525</strain>
    </source>
</reference>
<dbReference type="EC" id="2.3.1.269" evidence="9"/>
<keyword evidence="7 9" id="KW-0472">Membrane</keyword>
<dbReference type="PANTHER" id="PTHR38686:SF1">
    <property type="entry name" value="APOLIPOPROTEIN N-ACYLTRANSFERASE"/>
    <property type="match status" value="1"/>
</dbReference>
<gene>
    <name evidence="11" type="primary">cutE</name>
    <name evidence="9" type="synonym">lnt</name>
    <name evidence="11" type="ORF">MFU01_84810</name>
    <name evidence="12" type="ORF">SAMN05443572_11731</name>
</gene>
<evidence type="ECO:0000256" key="7">
    <source>
        <dbReference type="ARBA" id="ARBA00023136"/>
    </source>
</evidence>
<feature type="transmembrane region" description="Helical" evidence="9">
    <location>
        <begin position="62"/>
        <end position="85"/>
    </location>
</feature>
<dbReference type="Gene3D" id="3.60.110.10">
    <property type="entry name" value="Carbon-nitrogen hydrolase"/>
    <property type="match status" value="1"/>
</dbReference>
<keyword evidence="13" id="KW-1185">Reference proteome</keyword>
<dbReference type="STRING" id="1334629.MFUL124B02_00740"/>
<feature type="transmembrane region" description="Helical" evidence="9">
    <location>
        <begin position="172"/>
        <end position="193"/>
    </location>
</feature>
<dbReference type="PROSITE" id="PS50263">
    <property type="entry name" value="CN_HYDROLASE"/>
    <property type="match status" value="1"/>
</dbReference>
<evidence type="ECO:0000313" key="13">
    <source>
        <dbReference type="Proteomes" id="UP000183760"/>
    </source>
</evidence>
<dbReference type="GO" id="GO:0005886">
    <property type="term" value="C:plasma membrane"/>
    <property type="evidence" value="ECO:0007669"/>
    <property type="project" value="UniProtKB-SubCell"/>
</dbReference>
<dbReference type="Proteomes" id="UP000183760">
    <property type="component" value="Unassembled WGS sequence"/>
</dbReference>
<dbReference type="UniPathway" id="UPA00666"/>
<dbReference type="PANTHER" id="PTHR38686">
    <property type="entry name" value="APOLIPOPROTEIN N-ACYLTRANSFERASE"/>
    <property type="match status" value="1"/>
</dbReference>
<proteinExistence type="inferred from homology"/>
<keyword evidence="8 9" id="KW-0012">Acyltransferase</keyword>
<evidence type="ECO:0000256" key="3">
    <source>
        <dbReference type="ARBA" id="ARBA00022475"/>
    </source>
</evidence>
<dbReference type="Proteomes" id="UP000321514">
    <property type="component" value="Unassembled WGS sequence"/>
</dbReference>
<evidence type="ECO:0000256" key="2">
    <source>
        <dbReference type="ARBA" id="ARBA00010065"/>
    </source>
</evidence>
<keyword evidence="11" id="KW-0449">Lipoprotein</keyword>
<dbReference type="RefSeq" id="WP_074959236.1">
    <property type="nucleotide sequence ID" value="NZ_BJXR01000080.1"/>
</dbReference>
<feature type="transmembrane region" description="Helical" evidence="9">
    <location>
        <begin position="518"/>
        <end position="538"/>
    </location>
</feature>
<sequence length="543" mass="58051">MKLGRLEPSPGRHLADALVAVALTTLALWAFSSLVSPWTALGWVALTFWLAAVDRARSSKEALALGAGLSVTFSATVFQWFPAALQGYSGAPLWLCWGAMLLLAPVFQLQFVLTALARHLARRAVGERAAWLPAVTSMLVYVGVEWLAPKLFSDTLGQGFVSSERLRQFGDVAGAAGLTLALLAVNECLLGAVRVFRARGVARALRPLGAAGVLLVGLTGYGALRLSQVRAATDAAPALVVGAVQANITNYEKLKAEMGAYEVVRTVLDTHYALSDALLREAPLDVLVWPETVYPTPFGAPKSEAGAELDAEIAGYVAARNVPLVFGSYDVEDGHEFNAAMFLAPAAREGGAPERTVYRKSKLFPLTEWVPESIDSPSLREWLPWTGRWTPGPGPRTLPLRRRDGRVLKVAPLICYDTVFPSYVAEQARQGADLLLTLSNDSWFTGSPGPRLHLTHAIFRSIETRRPQVRVTNSGVSALIDASGEVLSEIGDAQRGTQVMRVPAAPGLSTLALAWGHWLGPVALVCAVALLGGAVLGARGSRR</sequence>
<dbReference type="AlphaFoldDB" id="A0A511TGY7"/>
<comment type="similarity">
    <text evidence="2 9">Belongs to the CN hydrolase family. Apolipoprotein N-acyltransferase subfamily.</text>
</comment>
<dbReference type="EMBL" id="BJXR01000080">
    <property type="protein sequence ID" value="GEN13444.1"/>
    <property type="molecule type" value="Genomic_DNA"/>
</dbReference>
<reference evidence="11 14" key="2">
    <citation type="submission" date="2019-07" db="EMBL/GenBank/DDBJ databases">
        <title>Whole genome shotgun sequence of Myxococcus fulvus NBRC 100333.</title>
        <authorList>
            <person name="Hosoyama A."/>
            <person name="Uohara A."/>
            <person name="Ohji S."/>
            <person name="Ichikawa N."/>
        </authorList>
    </citation>
    <scope>NUCLEOTIDE SEQUENCE [LARGE SCALE GENOMIC DNA]</scope>
    <source>
        <strain evidence="11 14">NBRC 100333</strain>
    </source>
</reference>
<evidence type="ECO:0000256" key="4">
    <source>
        <dbReference type="ARBA" id="ARBA00022679"/>
    </source>
</evidence>
<comment type="subcellular location">
    <subcellularLocation>
        <location evidence="1 9">Cell membrane</location>
        <topology evidence="1 9">Multi-pass membrane protein</topology>
    </subcellularLocation>
</comment>
<evidence type="ECO:0000256" key="5">
    <source>
        <dbReference type="ARBA" id="ARBA00022692"/>
    </source>
</evidence>
<dbReference type="InterPro" id="IPR045378">
    <property type="entry name" value="LNT_N"/>
</dbReference>
<dbReference type="OrthoDB" id="9804277at2"/>
<dbReference type="CDD" id="cd07571">
    <property type="entry name" value="ALP_N-acyl_transferase"/>
    <property type="match status" value="1"/>
</dbReference>
<accession>A0A511TGY7</accession>
<feature type="transmembrane region" description="Helical" evidence="9">
    <location>
        <begin position="91"/>
        <end position="117"/>
    </location>
</feature>
<dbReference type="HAMAP" id="MF_01148">
    <property type="entry name" value="Lnt"/>
    <property type="match status" value="1"/>
</dbReference>
<dbReference type="NCBIfam" id="TIGR00546">
    <property type="entry name" value="lnt"/>
    <property type="match status" value="1"/>
</dbReference>
<feature type="transmembrane region" description="Helical" evidence="9">
    <location>
        <begin position="37"/>
        <end position="53"/>
    </location>
</feature>
<dbReference type="Pfam" id="PF00795">
    <property type="entry name" value="CN_hydrolase"/>
    <property type="match status" value="1"/>
</dbReference>
<comment type="function">
    <text evidence="9">Catalyzes the phospholipid dependent N-acylation of the N-terminal cysteine of apolipoprotein, the last step in lipoprotein maturation.</text>
</comment>
<feature type="domain" description="CN hydrolase" evidence="10">
    <location>
        <begin position="244"/>
        <end position="504"/>
    </location>
</feature>
<keyword evidence="5 9" id="KW-0812">Transmembrane</keyword>
<evidence type="ECO:0000256" key="6">
    <source>
        <dbReference type="ARBA" id="ARBA00022989"/>
    </source>
</evidence>
<evidence type="ECO:0000313" key="14">
    <source>
        <dbReference type="Proteomes" id="UP000321514"/>
    </source>
</evidence>
<evidence type="ECO:0000256" key="8">
    <source>
        <dbReference type="ARBA" id="ARBA00023315"/>
    </source>
</evidence>
<keyword evidence="3 9" id="KW-1003">Cell membrane</keyword>
<dbReference type="InterPro" id="IPR036526">
    <property type="entry name" value="C-N_Hydrolase_sf"/>
</dbReference>
<keyword evidence="6 9" id="KW-1133">Transmembrane helix</keyword>
<feature type="transmembrane region" description="Helical" evidence="9">
    <location>
        <begin position="129"/>
        <end position="152"/>
    </location>
</feature>
<keyword evidence="4 9" id="KW-0808">Transferase</keyword>
<dbReference type="SUPFAM" id="SSF56317">
    <property type="entry name" value="Carbon-nitrogen hydrolase"/>
    <property type="match status" value="1"/>
</dbReference>
<comment type="catalytic activity">
    <reaction evidence="9">
        <text>N-terminal S-1,2-diacyl-sn-glyceryl-L-cysteinyl-[lipoprotein] + a glycerophospholipid = N-acyl-S-1,2-diacyl-sn-glyceryl-L-cysteinyl-[lipoprotein] + a 2-acyl-sn-glycero-3-phospholipid + H(+)</text>
        <dbReference type="Rhea" id="RHEA:48228"/>
        <dbReference type="Rhea" id="RHEA-COMP:14681"/>
        <dbReference type="Rhea" id="RHEA-COMP:14684"/>
        <dbReference type="ChEBI" id="CHEBI:15378"/>
        <dbReference type="ChEBI" id="CHEBI:136912"/>
        <dbReference type="ChEBI" id="CHEBI:140656"/>
        <dbReference type="ChEBI" id="CHEBI:140657"/>
        <dbReference type="ChEBI" id="CHEBI:140660"/>
        <dbReference type="EC" id="2.3.1.269"/>
    </reaction>
</comment>
<evidence type="ECO:0000313" key="12">
    <source>
        <dbReference type="EMBL" id="SEU41602.1"/>
    </source>
</evidence>
<evidence type="ECO:0000259" key="10">
    <source>
        <dbReference type="PROSITE" id="PS50263"/>
    </source>
</evidence>
<dbReference type="Pfam" id="PF20154">
    <property type="entry name" value="LNT_N"/>
    <property type="match status" value="1"/>
</dbReference>
<comment type="caution">
    <text evidence="11">The sequence shown here is derived from an EMBL/GenBank/DDBJ whole genome shotgun (WGS) entry which is preliminary data.</text>
</comment>
<evidence type="ECO:0000313" key="11">
    <source>
        <dbReference type="EMBL" id="GEN13444.1"/>
    </source>
</evidence>
<feature type="transmembrane region" description="Helical" evidence="9">
    <location>
        <begin position="205"/>
        <end position="224"/>
    </location>
</feature>
<dbReference type="GO" id="GO:0016410">
    <property type="term" value="F:N-acyltransferase activity"/>
    <property type="evidence" value="ECO:0007669"/>
    <property type="project" value="UniProtKB-UniRule"/>
</dbReference>
<name>A0A511TGY7_MYXFU</name>
<evidence type="ECO:0000256" key="9">
    <source>
        <dbReference type="HAMAP-Rule" id="MF_01148"/>
    </source>
</evidence>